<reference evidence="1 2" key="1">
    <citation type="submission" date="2015-11" db="EMBL/GenBank/DDBJ databases">
        <title>Genomic analysis of 38 Legionella species identifies large and diverse effector repertoires.</title>
        <authorList>
            <person name="Burstein D."/>
            <person name="Amaro F."/>
            <person name="Zusman T."/>
            <person name="Lifshitz Z."/>
            <person name="Cohen O."/>
            <person name="Gilbert J.A."/>
            <person name="Pupko T."/>
            <person name="Shuman H.A."/>
            <person name="Segal G."/>
        </authorList>
    </citation>
    <scope>NUCLEOTIDE SEQUENCE [LARGE SCALE GENOMIC DNA]</scope>
    <source>
        <strain evidence="1 2">ATCC 43877</strain>
    </source>
</reference>
<comment type="caution">
    <text evidence="1">The sequence shown here is derived from an EMBL/GenBank/DDBJ whole genome shotgun (WGS) entry which is preliminary data.</text>
</comment>
<name>A0ABR5REA2_9GAMM</name>
<accession>A0ABR5REA2</accession>
<gene>
    <name evidence="1" type="ORF">Lmor_0864</name>
</gene>
<evidence type="ECO:0000313" key="2">
    <source>
        <dbReference type="Proteomes" id="UP000054985"/>
    </source>
</evidence>
<evidence type="ECO:0000313" key="1">
    <source>
        <dbReference type="EMBL" id="KTD35417.1"/>
    </source>
</evidence>
<dbReference type="Proteomes" id="UP000054985">
    <property type="component" value="Unassembled WGS sequence"/>
</dbReference>
<organism evidence="1 2">
    <name type="scientific">Legionella moravica</name>
    <dbReference type="NCBI Taxonomy" id="39962"/>
    <lineage>
        <taxon>Bacteria</taxon>
        <taxon>Pseudomonadati</taxon>
        <taxon>Pseudomonadota</taxon>
        <taxon>Gammaproteobacteria</taxon>
        <taxon>Legionellales</taxon>
        <taxon>Legionellaceae</taxon>
        <taxon>Legionella</taxon>
    </lineage>
</organism>
<sequence>MIIGLDWMINLFSALLLLLPTLFILLAKNAKNQSEYVTAGKNTNLFSLISCSS</sequence>
<proteinExistence type="predicted"/>
<protein>
    <submittedName>
        <fullName evidence="1">Uncharacterized protein</fullName>
    </submittedName>
</protein>
<dbReference type="EMBL" id="LNYN01000014">
    <property type="protein sequence ID" value="KTD35417.1"/>
    <property type="molecule type" value="Genomic_DNA"/>
</dbReference>
<keyword evidence="2" id="KW-1185">Reference proteome</keyword>